<gene>
    <name evidence="1" type="ORF">D5H78_07290</name>
</gene>
<organism evidence="1 2">
    <name type="scientific">Vallicoccus soli</name>
    <dbReference type="NCBI Taxonomy" id="2339232"/>
    <lineage>
        <taxon>Bacteria</taxon>
        <taxon>Bacillati</taxon>
        <taxon>Actinomycetota</taxon>
        <taxon>Actinomycetes</taxon>
        <taxon>Motilibacterales</taxon>
        <taxon>Vallicoccaceae</taxon>
        <taxon>Vallicoccus</taxon>
    </lineage>
</organism>
<accession>A0A3A3ZLI0</accession>
<evidence type="ECO:0000313" key="2">
    <source>
        <dbReference type="Proteomes" id="UP000265614"/>
    </source>
</evidence>
<proteinExistence type="predicted"/>
<dbReference type="Proteomes" id="UP000265614">
    <property type="component" value="Unassembled WGS sequence"/>
</dbReference>
<comment type="caution">
    <text evidence="1">The sequence shown here is derived from an EMBL/GenBank/DDBJ whole genome shotgun (WGS) entry which is preliminary data.</text>
</comment>
<dbReference type="EMBL" id="QZEZ01000002">
    <property type="protein sequence ID" value="RJK97022.1"/>
    <property type="molecule type" value="Genomic_DNA"/>
</dbReference>
<name>A0A3A3ZLI0_9ACTN</name>
<reference evidence="1 2" key="1">
    <citation type="submission" date="2018-09" db="EMBL/GenBank/DDBJ databases">
        <title>YIM 75000 draft genome.</title>
        <authorList>
            <person name="Tang S."/>
            <person name="Feng Y."/>
        </authorList>
    </citation>
    <scope>NUCLEOTIDE SEQUENCE [LARGE SCALE GENOMIC DNA]</scope>
    <source>
        <strain evidence="1 2">YIM 75000</strain>
    </source>
</reference>
<sequence length="88" mass="9479">MRRTAAAQLPQPRNAERAVQARRAVLAAELTTQRAALAAREADLQRALDAARAGRAAEAAGLADLRALRQSVAWHRESLERLAGRLTG</sequence>
<protein>
    <submittedName>
        <fullName evidence="1">Uncharacterized protein</fullName>
    </submittedName>
</protein>
<evidence type="ECO:0000313" key="1">
    <source>
        <dbReference type="EMBL" id="RJK97022.1"/>
    </source>
</evidence>
<dbReference type="AlphaFoldDB" id="A0A3A3ZLI0"/>
<keyword evidence="2" id="KW-1185">Reference proteome</keyword>